<gene>
    <name evidence="7" type="ORF">SAY87_006181</name>
</gene>
<dbReference type="InterPro" id="IPR027643">
    <property type="entry name" value="Formin-like_plant"/>
</dbReference>
<sequence>MAKATVFSLLFLLAPLLSKVTASSNPVGDRLRQRRLLHQPLFPVKPNQPSLAPALPPLPPQRHPKLPFSTTPSTTKTPNSFFPTAVPSPPPPTMTPLAPPRYLPTFPANISSLLLTHAPSTSPPLRRRIAAIAFSVSVLSVALIATFAIFAHFYLCHDRHSVDYDPTDKAARIDIVRLFPPDATSSSDSTVLKTHSSSNTSTEFLYLGTLSNPPGISGEIGEEEDDDVFFSPKGSCSMSDESNSPSPPLMASPISLKSCSPEVMILRFPAQSQPPLPPPPPPYINDAPDGSNAFSRWPSSSACASDVLMGKLESSVVYEDASIGKRFVPKKLPPPPPPMPPPRFWERPQGLRVLAESFRPVVFNSLDRNEGTPRLRLKPLHWDKVQASSNRVMVWDQIKPSNFQLNEEMIERLFVLNGSNLSTVKENAHHPPAPLLNQETWVLDQKKSQNVSILLRALNVTVEEVCESLLEGNADSLGSELLESLLKMAPTKEEEGKLRDLKDDLPFKLGPAEKFLKALLDIPFAFKRVDVMLYVVNFETESDYLKRCFETLESASKELRSSKLFMKLLEAVLKTGNRMNVGTNRGDAHAFKLDALLKLVDVKGTDGKTTLLHFVVQEILRSQGSKLHGGGGGGGGGGDAKDHLAIQNEVEFKKLGLQIVSGLSGELASVKKAATMDSAVLSNVVLKLAIGIGRVKDILKLNGDEMNGRFLDSMNGFLAKADDEINRIQEQERVTLEMLKETTEYFHGDSAKEEAHHHPLGIFMVVRDFLSTLDRVYREVGKVK</sequence>
<name>A0AAN7KB53_9MYRT</name>
<keyword evidence="5" id="KW-0732">Signal</keyword>
<dbReference type="Pfam" id="PF02181">
    <property type="entry name" value="FH2"/>
    <property type="match status" value="1"/>
</dbReference>
<dbReference type="InterPro" id="IPR042201">
    <property type="entry name" value="FH2_Formin_sf"/>
</dbReference>
<dbReference type="SUPFAM" id="SSF101447">
    <property type="entry name" value="Formin homology 2 domain (FH2 domain)"/>
    <property type="match status" value="1"/>
</dbReference>
<dbReference type="EMBL" id="JAXIOK010000010">
    <property type="protein sequence ID" value="KAK4761288.1"/>
    <property type="molecule type" value="Genomic_DNA"/>
</dbReference>
<evidence type="ECO:0000256" key="5">
    <source>
        <dbReference type="SAM" id="SignalP"/>
    </source>
</evidence>
<keyword evidence="4" id="KW-0472">Membrane</keyword>
<keyword evidence="4" id="KW-0812">Transmembrane</keyword>
<proteinExistence type="inferred from homology"/>
<accession>A0AAN7KB53</accession>
<feature type="region of interest" description="Disordered" evidence="3">
    <location>
        <begin position="42"/>
        <end position="90"/>
    </location>
</feature>
<dbReference type="AlphaFoldDB" id="A0AAN7KB53"/>
<evidence type="ECO:0000256" key="1">
    <source>
        <dbReference type="ARBA" id="ARBA00025793"/>
    </source>
</evidence>
<evidence type="ECO:0000313" key="8">
    <source>
        <dbReference type="Proteomes" id="UP001345219"/>
    </source>
</evidence>
<dbReference type="Proteomes" id="UP001345219">
    <property type="component" value="Chromosome 5"/>
</dbReference>
<dbReference type="PANTHER" id="PTHR23213:SF368">
    <property type="entry name" value="HISTONE H3-K79 METHYLTRANSFERASE"/>
    <property type="match status" value="1"/>
</dbReference>
<dbReference type="Gene3D" id="1.20.58.2220">
    <property type="entry name" value="Formin, FH2 domain"/>
    <property type="match status" value="1"/>
</dbReference>
<organism evidence="7 8">
    <name type="scientific">Trapa incisa</name>
    <dbReference type="NCBI Taxonomy" id="236973"/>
    <lineage>
        <taxon>Eukaryota</taxon>
        <taxon>Viridiplantae</taxon>
        <taxon>Streptophyta</taxon>
        <taxon>Embryophyta</taxon>
        <taxon>Tracheophyta</taxon>
        <taxon>Spermatophyta</taxon>
        <taxon>Magnoliopsida</taxon>
        <taxon>eudicotyledons</taxon>
        <taxon>Gunneridae</taxon>
        <taxon>Pentapetalae</taxon>
        <taxon>rosids</taxon>
        <taxon>malvids</taxon>
        <taxon>Myrtales</taxon>
        <taxon>Lythraceae</taxon>
        <taxon>Trapa</taxon>
    </lineage>
</organism>
<evidence type="ECO:0000259" key="6">
    <source>
        <dbReference type="PROSITE" id="PS51444"/>
    </source>
</evidence>
<keyword evidence="8" id="KW-1185">Reference proteome</keyword>
<feature type="signal peptide" evidence="5">
    <location>
        <begin position="1"/>
        <end position="22"/>
    </location>
</feature>
<comment type="similarity">
    <text evidence="1">Belongs to the formin-like family. Class-I subfamily.</text>
</comment>
<feature type="chain" id="PRO_5043038747" description="Formin-like protein" evidence="5">
    <location>
        <begin position="23"/>
        <end position="784"/>
    </location>
</feature>
<evidence type="ECO:0000313" key="7">
    <source>
        <dbReference type="EMBL" id="KAK4761288.1"/>
    </source>
</evidence>
<comment type="caution">
    <text evidence="7">The sequence shown here is derived from an EMBL/GenBank/DDBJ whole genome shotgun (WGS) entry which is preliminary data.</text>
</comment>
<feature type="transmembrane region" description="Helical" evidence="4">
    <location>
        <begin position="130"/>
        <end position="155"/>
    </location>
</feature>
<feature type="compositionally biased region" description="Polar residues" evidence="3">
    <location>
        <begin position="234"/>
        <end position="244"/>
    </location>
</feature>
<protein>
    <recommendedName>
        <fullName evidence="2">Formin-like protein</fullName>
    </recommendedName>
</protein>
<evidence type="ECO:0000256" key="3">
    <source>
        <dbReference type="SAM" id="MobiDB-lite"/>
    </source>
</evidence>
<evidence type="ECO:0000256" key="4">
    <source>
        <dbReference type="SAM" id="Phobius"/>
    </source>
</evidence>
<dbReference type="GO" id="GO:0051015">
    <property type="term" value="F:actin filament binding"/>
    <property type="evidence" value="ECO:0007669"/>
    <property type="project" value="InterPro"/>
</dbReference>
<evidence type="ECO:0000256" key="2">
    <source>
        <dbReference type="RuleBase" id="RU361260"/>
    </source>
</evidence>
<feature type="region of interest" description="Disordered" evidence="3">
    <location>
        <begin position="229"/>
        <end position="253"/>
    </location>
</feature>
<feature type="compositionally biased region" description="Low complexity" evidence="3">
    <location>
        <begin position="66"/>
        <end position="85"/>
    </location>
</feature>
<dbReference type="PANTHER" id="PTHR23213">
    <property type="entry name" value="FORMIN-RELATED"/>
    <property type="match status" value="1"/>
</dbReference>
<dbReference type="InterPro" id="IPR015425">
    <property type="entry name" value="FH2_Formin"/>
</dbReference>
<dbReference type="SMART" id="SM00498">
    <property type="entry name" value="FH2"/>
    <property type="match status" value="1"/>
</dbReference>
<reference evidence="7 8" key="1">
    <citation type="journal article" date="2023" name="Hortic Res">
        <title>Pangenome of water caltrop reveals structural variations and asymmetric subgenome divergence after allopolyploidization.</title>
        <authorList>
            <person name="Zhang X."/>
            <person name="Chen Y."/>
            <person name="Wang L."/>
            <person name="Yuan Y."/>
            <person name="Fang M."/>
            <person name="Shi L."/>
            <person name="Lu R."/>
            <person name="Comes H.P."/>
            <person name="Ma Y."/>
            <person name="Chen Y."/>
            <person name="Huang G."/>
            <person name="Zhou Y."/>
            <person name="Zheng Z."/>
            <person name="Qiu Y."/>
        </authorList>
    </citation>
    <scope>NUCLEOTIDE SEQUENCE [LARGE SCALE GENOMIC DNA]</scope>
    <source>
        <tissue evidence="7">Roots</tissue>
    </source>
</reference>
<feature type="domain" description="FH2" evidence="6">
    <location>
        <begin position="367"/>
        <end position="784"/>
    </location>
</feature>
<keyword evidence="4" id="KW-1133">Transmembrane helix</keyword>
<dbReference type="PROSITE" id="PS51444">
    <property type="entry name" value="FH2"/>
    <property type="match status" value="1"/>
</dbReference>
<dbReference type="GO" id="GO:0045010">
    <property type="term" value="P:actin nucleation"/>
    <property type="evidence" value="ECO:0007669"/>
    <property type="project" value="InterPro"/>
</dbReference>